<accession>A0ABY7Q069</accession>
<protein>
    <submittedName>
        <fullName evidence="1">Uncharacterized protein</fullName>
    </submittedName>
</protein>
<proteinExistence type="predicted"/>
<keyword evidence="2" id="KW-1185">Reference proteome</keyword>
<dbReference type="RefSeq" id="WP_270142506.1">
    <property type="nucleotide sequence ID" value="NZ_CP115450.1"/>
</dbReference>
<gene>
    <name evidence="1" type="ORF">O1G21_09650</name>
</gene>
<reference evidence="2" key="1">
    <citation type="submission" date="2022-12" db="EMBL/GenBank/DDBJ databases">
        <authorList>
            <person name="Mo P."/>
        </authorList>
    </citation>
    <scope>NUCLEOTIDE SEQUENCE [LARGE SCALE GENOMIC DNA]</scope>
    <source>
        <strain evidence="2">HUAS 3-15</strain>
    </source>
</reference>
<dbReference type="EMBL" id="CP115450">
    <property type="protein sequence ID" value="WBP86078.1"/>
    <property type="molecule type" value="Genomic_DNA"/>
</dbReference>
<sequence length="170" mass="18980">MLLTWIAELADEPLALEPADRPMEWRTNTWWLAAEAEDRRALTVDEVVAAFERTAARLREQVRDLAYPGTATFYVWHDEQAGQLRCSTASVGPDELPFGGAYRPVEDLRPIVAGFLADAEPGVVRLSDVSLEEPAWEESAWEEPVLPPFPVWVRAVGAPEARWRRAGPGS</sequence>
<name>A0ABY7Q069_9ACTN</name>
<evidence type="ECO:0000313" key="2">
    <source>
        <dbReference type="Proteomes" id="UP001212821"/>
    </source>
</evidence>
<evidence type="ECO:0000313" key="1">
    <source>
        <dbReference type="EMBL" id="WBP86078.1"/>
    </source>
</evidence>
<dbReference type="Proteomes" id="UP001212821">
    <property type="component" value="Chromosome"/>
</dbReference>
<organism evidence="1 2">
    <name type="scientific">Kitasatospora cathayae</name>
    <dbReference type="NCBI Taxonomy" id="3004092"/>
    <lineage>
        <taxon>Bacteria</taxon>
        <taxon>Bacillati</taxon>
        <taxon>Actinomycetota</taxon>
        <taxon>Actinomycetes</taxon>
        <taxon>Kitasatosporales</taxon>
        <taxon>Streptomycetaceae</taxon>
        <taxon>Kitasatospora</taxon>
    </lineage>
</organism>